<organism evidence="8 9">
    <name type="scientific">Venturia nashicola</name>
    <dbReference type="NCBI Taxonomy" id="86259"/>
    <lineage>
        <taxon>Eukaryota</taxon>
        <taxon>Fungi</taxon>
        <taxon>Dikarya</taxon>
        <taxon>Ascomycota</taxon>
        <taxon>Pezizomycotina</taxon>
        <taxon>Dothideomycetes</taxon>
        <taxon>Pleosporomycetidae</taxon>
        <taxon>Venturiales</taxon>
        <taxon>Venturiaceae</taxon>
        <taxon>Venturia</taxon>
    </lineage>
</organism>
<evidence type="ECO:0000313" key="8">
    <source>
        <dbReference type="EMBL" id="TID19066.1"/>
    </source>
</evidence>
<comment type="caution">
    <text evidence="8">The sequence shown here is derived from an EMBL/GenBank/DDBJ whole genome shotgun (WGS) entry which is preliminary data.</text>
</comment>
<evidence type="ECO:0000256" key="3">
    <source>
        <dbReference type="ARBA" id="ARBA00022989"/>
    </source>
</evidence>
<dbReference type="GO" id="GO:0005886">
    <property type="term" value="C:plasma membrane"/>
    <property type="evidence" value="ECO:0007669"/>
    <property type="project" value="TreeGrafter"/>
</dbReference>
<feature type="transmembrane region" description="Helical" evidence="7">
    <location>
        <begin position="94"/>
        <end position="113"/>
    </location>
</feature>
<dbReference type="OrthoDB" id="5393256at2759"/>
<feature type="transmembrane region" description="Helical" evidence="7">
    <location>
        <begin position="306"/>
        <end position="327"/>
    </location>
</feature>
<dbReference type="InterPro" id="IPR014844">
    <property type="entry name" value="PalH"/>
</dbReference>
<evidence type="ECO:0000256" key="7">
    <source>
        <dbReference type="SAM" id="Phobius"/>
    </source>
</evidence>
<dbReference type="AlphaFoldDB" id="A0A4Z1NTI8"/>
<accession>A0A4Z1NTI8</accession>
<dbReference type="Proteomes" id="UP000298493">
    <property type="component" value="Unassembled WGS sequence"/>
</dbReference>
<keyword evidence="2 7" id="KW-0812">Transmembrane</keyword>
<evidence type="ECO:0000256" key="4">
    <source>
        <dbReference type="ARBA" id="ARBA00023136"/>
    </source>
</evidence>
<feature type="region of interest" description="Disordered" evidence="6">
    <location>
        <begin position="1"/>
        <end position="28"/>
    </location>
</feature>
<evidence type="ECO:0000256" key="6">
    <source>
        <dbReference type="SAM" id="MobiDB-lite"/>
    </source>
</evidence>
<protein>
    <submittedName>
        <fullName evidence="8">PalH-domain-containing protein</fullName>
    </submittedName>
</protein>
<sequence>MIEDKVLGRRQMFPPSTTTEHTTRTQRPHCTPFTLPSNGHLVINPTSTITLSGNAVFTPECSPQTSLAAAFPDGGISGITDLKDPFHASVTPQAYATGAATVIAWMLCIMLMITPRTFFIGGAGGGFGMLNRHGMISGAQGTNSIIGVGSRPWLQKVAALTVAISLTIATADTFKVAERQYLMGYMNAEALRTEVVGSTEIKVSRIISDIFLWLAQVQTLIRLFPRHKEKVLIKWIGFALIILDSTFSCLNSFMGNHTPKARPRRFQDAIPALSYLFQLALSMLYAAWVIYYAICKRRYAFYHKDMKNIIVVAFMSMIAISTPVVFFITDISNASVAGWGDYFRWVGAAAASVIVWEWVERIEALEREEKKDGILGREVFDGDEMLETSRSEEVVWPQRRRFWSRRGGNDSGNSMSGATAYSSGQDLTNSQKFRDSGRMMFAKDNGQKRLSKIGESSKQNMSGLASEPYPTPPPPAISPVSRTDTASAASTVYTVRYHTIATPTPPVVRYAPHRVSQQGPSPVDPRLRFGGAEGDKIYEKDFIEESEDIEHSAPTREPTSRFQLSNPFKRRKAAPPAEIANARVIDPVPIASTRPQPAHNYQPWDVKGRLGAFAAEQGDKWREKRSGDKPEVDLPVTIIPANPRGRTWSPAAPMSQENTLVNSERSPRLPSTRHSSDDGGHPADEMGDEIQNASRPGS</sequence>
<feature type="region of interest" description="Disordered" evidence="6">
    <location>
        <begin position="616"/>
        <end position="698"/>
    </location>
</feature>
<feature type="transmembrane region" description="Helical" evidence="7">
    <location>
        <begin position="273"/>
        <end position="294"/>
    </location>
</feature>
<dbReference type="GO" id="GO:0071467">
    <property type="term" value="P:cellular response to pH"/>
    <property type="evidence" value="ECO:0007669"/>
    <property type="project" value="TreeGrafter"/>
</dbReference>
<dbReference type="PANTHER" id="PTHR35779:SF1">
    <property type="entry name" value="PH-RESPONSE REGULATOR PROTEIN PALH_RIM21"/>
    <property type="match status" value="1"/>
</dbReference>
<feature type="compositionally biased region" description="Basic and acidic residues" evidence="6">
    <location>
        <begin position="617"/>
        <end position="632"/>
    </location>
</feature>
<comment type="similarity">
    <text evidence="5">Belongs to the palH/RIM21 family.</text>
</comment>
<feature type="transmembrane region" description="Helical" evidence="7">
    <location>
        <begin position="232"/>
        <end position="253"/>
    </location>
</feature>
<reference evidence="8 9" key="1">
    <citation type="submission" date="2019-04" db="EMBL/GenBank/DDBJ databases">
        <title>High contiguity whole genome sequence and gene annotation resource for two Venturia nashicola isolates.</title>
        <authorList>
            <person name="Prokchorchik M."/>
            <person name="Won K."/>
            <person name="Lee Y."/>
            <person name="Choi E.D."/>
            <person name="Segonzac C."/>
            <person name="Sohn K.H."/>
        </authorList>
    </citation>
    <scope>NUCLEOTIDE SEQUENCE [LARGE SCALE GENOMIC DNA]</scope>
    <source>
        <strain evidence="8 9">PRI2</strain>
    </source>
</reference>
<feature type="compositionally biased region" description="Polar residues" evidence="6">
    <location>
        <begin position="411"/>
        <end position="429"/>
    </location>
</feature>
<dbReference type="PANTHER" id="PTHR35779">
    <property type="entry name" value="PH-RESPONSE REGULATOR PROTEIN PALH/RIM21"/>
    <property type="match status" value="1"/>
</dbReference>
<dbReference type="STRING" id="86259.A0A4Z1NTI8"/>
<evidence type="ECO:0000313" key="9">
    <source>
        <dbReference type="Proteomes" id="UP000298493"/>
    </source>
</evidence>
<feature type="compositionally biased region" description="Polar residues" evidence="6">
    <location>
        <begin position="655"/>
        <end position="664"/>
    </location>
</feature>
<dbReference type="Pfam" id="PF08733">
    <property type="entry name" value="PalH"/>
    <property type="match status" value="1"/>
</dbReference>
<dbReference type="EMBL" id="SNSC02000013">
    <property type="protein sequence ID" value="TID19066.1"/>
    <property type="molecule type" value="Genomic_DNA"/>
</dbReference>
<name>A0A4Z1NTI8_9PEZI</name>
<evidence type="ECO:0000256" key="1">
    <source>
        <dbReference type="ARBA" id="ARBA00004141"/>
    </source>
</evidence>
<comment type="subcellular location">
    <subcellularLocation>
        <location evidence="1">Membrane</location>
        <topology evidence="1">Multi-pass membrane protein</topology>
    </subcellularLocation>
</comment>
<feature type="region of interest" description="Disordered" evidence="6">
    <location>
        <begin position="406"/>
        <end position="429"/>
    </location>
</feature>
<keyword evidence="4 7" id="KW-0472">Membrane</keyword>
<proteinExistence type="inferred from homology"/>
<feature type="region of interest" description="Disordered" evidence="6">
    <location>
        <begin position="547"/>
        <end position="575"/>
    </location>
</feature>
<gene>
    <name evidence="8" type="ORF">E6O75_ATG06187</name>
</gene>
<evidence type="ECO:0000256" key="5">
    <source>
        <dbReference type="ARBA" id="ARBA00038109"/>
    </source>
</evidence>
<feature type="compositionally biased region" description="Basic and acidic residues" evidence="6">
    <location>
        <begin position="674"/>
        <end position="684"/>
    </location>
</feature>
<keyword evidence="3 7" id="KW-1133">Transmembrane helix</keyword>
<keyword evidence="9" id="KW-1185">Reference proteome</keyword>
<evidence type="ECO:0000256" key="2">
    <source>
        <dbReference type="ARBA" id="ARBA00022692"/>
    </source>
</evidence>